<evidence type="ECO:0000256" key="1">
    <source>
        <dbReference type="SAM" id="Phobius"/>
    </source>
</evidence>
<accession>A0A543J2X3</accession>
<evidence type="ECO:0008006" key="4">
    <source>
        <dbReference type="Google" id="ProtNLM"/>
    </source>
</evidence>
<evidence type="ECO:0000313" key="2">
    <source>
        <dbReference type="EMBL" id="TQM77185.1"/>
    </source>
</evidence>
<dbReference type="EMBL" id="VFPQ01000001">
    <property type="protein sequence ID" value="TQM77185.1"/>
    <property type="molecule type" value="Genomic_DNA"/>
</dbReference>
<keyword evidence="1" id="KW-0812">Transmembrane</keyword>
<organism evidence="2 3">
    <name type="scientific">Thermopolyspora flexuosa</name>
    <dbReference type="NCBI Taxonomy" id="103836"/>
    <lineage>
        <taxon>Bacteria</taxon>
        <taxon>Bacillati</taxon>
        <taxon>Actinomycetota</taxon>
        <taxon>Actinomycetes</taxon>
        <taxon>Streptosporangiales</taxon>
        <taxon>Streptosporangiaceae</taxon>
        <taxon>Thermopolyspora</taxon>
    </lineage>
</organism>
<dbReference type="RefSeq" id="WP_170198892.1">
    <property type="nucleotide sequence ID" value="NZ_VFPQ01000001.1"/>
</dbReference>
<reference evidence="2 3" key="1">
    <citation type="submission" date="2019-06" db="EMBL/GenBank/DDBJ databases">
        <title>Sequencing the genomes of 1000 actinobacteria strains.</title>
        <authorList>
            <person name="Klenk H.-P."/>
        </authorList>
    </citation>
    <scope>NUCLEOTIDE SEQUENCE [LARGE SCALE GENOMIC DNA]</scope>
    <source>
        <strain evidence="2 3">DSM 43186</strain>
    </source>
</reference>
<sequence length="180" mass="19693">MAQDGGRAQAKRRRGLPAPARLAVLGVAAVVLGTATVGVQMWDRSQWVAERYPAEDVREVRAGEPVSWSGMRWSVEVTRVPRPNGKPGRVMLQVTVELTPEEQKAIEDFLQPTIELRDTTGRSWVTIVPSEGSVYRGDLKVGETARMTAYGVVPEELEKTAKVALVYSSASGSDVLLFSR</sequence>
<keyword evidence="1" id="KW-0472">Membrane</keyword>
<comment type="caution">
    <text evidence="2">The sequence shown here is derived from an EMBL/GenBank/DDBJ whole genome shotgun (WGS) entry which is preliminary data.</text>
</comment>
<protein>
    <recommendedName>
        <fullName evidence="4">DUF4352 domain-containing protein</fullName>
    </recommendedName>
</protein>
<keyword evidence="3" id="KW-1185">Reference proteome</keyword>
<proteinExistence type="predicted"/>
<feature type="transmembrane region" description="Helical" evidence="1">
    <location>
        <begin position="20"/>
        <end position="42"/>
    </location>
</feature>
<dbReference type="AlphaFoldDB" id="A0A543J2X3"/>
<keyword evidence="1" id="KW-1133">Transmembrane helix</keyword>
<gene>
    <name evidence="2" type="ORF">FHX40_3941</name>
</gene>
<evidence type="ECO:0000313" key="3">
    <source>
        <dbReference type="Proteomes" id="UP000319213"/>
    </source>
</evidence>
<name>A0A543J2X3_9ACTN</name>
<dbReference type="Proteomes" id="UP000319213">
    <property type="component" value="Unassembled WGS sequence"/>
</dbReference>